<dbReference type="AlphaFoldDB" id="A0A919AA66"/>
<accession>A0A919AA66</accession>
<sequence>MREDLAPLVLTGPLSTGPDGSAFAAYRKALHAYLRGTDPERAARRALDQDEKAKDRGFAMPPAVLLSQLVEGDEESFDLALADALEAHHASSQVADRADDPDAGINLDILGLAAHARRRGWAVRVESPYLQQSVLWEARPLRGTGPGSRAPAATCRTFTAPSPGTATDLDHFPSGMTVWNGSSDRFMGGG</sequence>
<organism evidence="1 2">
    <name type="scientific">Streptomyces fumanus</name>
    <dbReference type="NCBI Taxonomy" id="67302"/>
    <lineage>
        <taxon>Bacteria</taxon>
        <taxon>Bacillati</taxon>
        <taxon>Actinomycetota</taxon>
        <taxon>Actinomycetes</taxon>
        <taxon>Kitasatosporales</taxon>
        <taxon>Streptomycetaceae</taxon>
        <taxon>Streptomyces</taxon>
    </lineage>
</organism>
<gene>
    <name evidence="1" type="ORF">GCM10018772_19090</name>
</gene>
<comment type="caution">
    <text evidence="1">The sequence shown here is derived from an EMBL/GenBank/DDBJ whole genome shotgun (WGS) entry which is preliminary data.</text>
</comment>
<keyword evidence="2" id="KW-1185">Reference proteome</keyword>
<protein>
    <submittedName>
        <fullName evidence="1">Uncharacterized protein</fullName>
    </submittedName>
</protein>
<name>A0A919AA66_9ACTN</name>
<proteinExistence type="predicted"/>
<reference evidence="1" key="2">
    <citation type="submission" date="2020-09" db="EMBL/GenBank/DDBJ databases">
        <authorList>
            <person name="Sun Q."/>
            <person name="Ohkuma M."/>
        </authorList>
    </citation>
    <scope>NUCLEOTIDE SEQUENCE</scope>
    <source>
        <strain evidence="1">JCM 4477</strain>
    </source>
</reference>
<dbReference type="Proteomes" id="UP000630718">
    <property type="component" value="Unassembled WGS sequence"/>
</dbReference>
<evidence type="ECO:0000313" key="1">
    <source>
        <dbReference type="EMBL" id="GHE95127.1"/>
    </source>
</evidence>
<dbReference type="InterPro" id="IPR029074">
    <property type="entry name" value="Imm49"/>
</dbReference>
<evidence type="ECO:0000313" key="2">
    <source>
        <dbReference type="Proteomes" id="UP000630718"/>
    </source>
</evidence>
<reference evidence="1" key="1">
    <citation type="journal article" date="2014" name="Int. J. Syst. Evol. Microbiol.">
        <title>Complete genome sequence of Corynebacterium casei LMG S-19264T (=DSM 44701T), isolated from a smear-ripened cheese.</title>
        <authorList>
            <consortium name="US DOE Joint Genome Institute (JGI-PGF)"/>
            <person name="Walter F."/>
            <person name="Albersmeier A."/>
            <person name="Kalinowski J."/>
            <person name="Ruckert C."/>
        </authorList>
    </citation>
    <scope>NUCLEOTIDE SEQUENCE</scope>
    <source>
        <strain evidence="1">JCM 4477</strain>
    </source>
</reference>
<dbReference type="Pfam" id="PF15575">
    <property type="entry name" value="Imm49"/>
    <property type="match status" value="1"/>
</dbReference>
<dbReference type="EMBL" id="BNBI01000003">
    <property type="protein sequence ID" value="GHE95127.1"/>
    <property type="molecule type" value="Genomic_DNA"/>
</dbReference>